<accession>A0ABQ4XLP4</accession>
<comment type="caution">
    <text evidence="2">The sequence shown here is derived from an EMBL/GenBank/DDBJ whole genome shotgun (WGS) entry which is preliminary data.</text>
</comment>
<feature type="region of interest" description="Disordered" evidence="1">
    <location>
        <begin position="159"/>
        <end position="181"/>
    </location>
</feature>
<feature type="compositionally biased region" description="Basic and acidic residues" evidence="1">
    <location>
        <begin position="168"/>
        <end position="181"/>
    </location>
</feature>
<dbReference type="Proteomes" id="UP001151760">
    <property type="component" value="Unassembled WGS sequence"/>
</dbReference>
<sequence>MGLKDLHNWYQSLGALDLGSQVLLVYLVNAAKVNSWNVSTYNSTNLVLGWDKDSIKLKKAVFGFIEDVITKTIDYHLFDVVVEFHREIHDLNFRGSSCKNLFVLSSSNRGRLLGFTDLMRQKNKRMKQEGLIQHYGILEDLKSNSSYLLIFVQMDAQNSKGDNCKSATRKEESESVKQKQKDQEDEVFGRILSAKKMKSYYCWFKITAVGEKVNAAKSLLVVSTEVKNRSRLGINTKFGNGDEEINDTTKENVEKTKELGDALQKVLQKHTEELKQQYPQQVNYKDVIKESVKANVINEVKNLLPKYLPKAVSDFATVVIQSTVKKALEKTPTIFAQSSSQAQSSLKAIYSLSEYKLKMILFENMDKSRSYLTHDKHQDLFDALFNSLYLDDGKKTKRRRTKESESSKKTSTTKETSKGNAPTKGSEFEKFVDAEESIAKPTKEVIMDASNDDVVNDAYQPQNDLAPKHNWFTQPPRLPTLDPEWNKFDEFMATPIDFSNFAMNRLKIEKLTKAHLVGPVYNLLKGTCQSSIELEYNMEECYKALSDQLDWNNLEGDRCPFDLRKPLPLKLNSFLKHDVYSHLKIMSRKSVKVNKFHGYGYLEEIMVRRADRQLYKFKEGDFKSYHQKKIQDVQLGVESYQRKLNITKPHKEFPGIFVKELYTPLFDPPGVVYEDFNKQKRVMWDDELYKFSDGTLKLVGDELHHRILNFRLGYNKEMSRRKWSAIDKRRSELMVELIDKKMRERWIIKNLERLVGAQELEMDYMLMQGII</sequence>
<evidence type="ECO:0000256" key="1">
    <source>
        <dbReference type="SAM" id="MobiDB-lite"/>
    </source>
</evidence>
<evidence type="ECO:0000313" key="3">
    <source>
        <dbReference type="Proteomes" id="UP001151760"/>
    </source>
</evidence>
<protein>
    <submittedName>
        <fullName evidence="2">Uncharacterized protein</fullName>
    </submittedName>
</protein>
<reference evidence="2" key="1">
    <citation type="journal article" date="2022" name="Int. J. Mol. Sci.">
        <title>Draft Genome of Tanacetum Coccineum: Genomic Comparison of Closely Related Tanacetum-Family Plants.</title>
        <authorList>
            <person name="Yamashiro T."/>
            <person name="Shiraishi A."/>
            <person name="Nakayama K."/>
            <person name="Satake H."/>
        </authorList>
    </citation>
    <scope>NUCLEOTIDE SEQUENCE</scope>
</reference>
<dbReference type="EMBL" id="BQNB010009637">
    <property type="protein sequence ID" value="GJS66283.1"/>
    <property type="molecule type" value="Genomic_DNA"/>
</dbReference>
<evidence type="ECO:0000313" key="2">
    <source>
        <dbReference type="EMBL" id="GJS66283.1"/>
    </source>
</evidence>
<gene>
    <name evidence="2" type="ORF">Tco_0680847</name>
</gene>
<feature type="region of interest" description="Disordered" evidence="1">
    <location>
        <begin position="395"/>
        <end position="427"/>
    </location>
</feature>
<organism evidence="2 3">
    <name type="scientific">Tanacetum coccineum</name>
    <dbReference type="NCBI Taxonomy" id="301880"/>
    <lineage>
        <taxon>Eukaryota</taxon>
        <taxon>Viridiplantae</taxon>
        <taxon>Streptophyta</taxon>
        <taxon>Embryophyta</taxon>
        <taxon>Tracheophyta</taxon>
        <taxon>Spermatophyta</taxon>
        <taxon>Magnoliopsida</taxon>
        <taxon>eudicotyledons</taxon>
        <taxon>Gunneridae</taxon>
        <taxon>Pentapetalae</taxon>
        <taxon>asterids</taxon>
        <taxon>campanulids</taxon>
        <taxon>Asterales</taxon>
        <taxon>Asteraceae</taxon>
        <taxon>Asteroideae</taxon>
        <taxon>Anthemideae</taxon>
        <taxon>Anthemidinae</taxon>
        <taxon>Tanacetum</taxon>
    </lineage>
</organism>
<proteinExistence type="predicted"/>
<keyword evidence="3" id="KW-1185">Reference proteome</keyword>
<reference evidence="2" key="2">
    <citation type="submission" date="2022-01" db="EMBL/GenBank/DDBJ databases">
        <authorList>
            <person name="Yamashiro T."/>
            <person name="Shiraishi A."/>
            <person name="Satake H."/>
            <person name="Nakayama K."/>
        </authorList>
    </citation>
    <scope>NUCLEOTIDE SEQUENCE</scope>
</reference>
<name>A0ABQ4XLP4_9ASTR</name>